<gene>
    <name evidence="2" type="ORF">FHR33_003839</name>
</gene>
<dbReference type="EMBL" id="JACIBV010000001">
    <property type="protein sequence ID" value="MBB3727979.1"/>
    <property type="molecule type" value="Genomic_DNA"/>
</dbReference>
<evidence type="ECO:0000313" key="3">
    <source>
        <dbReference type="Proteomes" id="UP000579945"/>
    </source>
</evidence>
<dbReference type="Proteomes" id="UP000579945">
    <property type="component" value="Unassembled WGS sequence"/>
</dbReference>
<comment type="caution">
    <text evidence="2">The sequence shown here is derived from an EMBL/GenBank/DDBJ whole genome shotgun (WGS) entry which is preliminary data.</text>
</comment>
<accession>A0A7W5V2Y9</accession>
<name>A0A7W5V2Y9_9ACTN</name>
<evidence type="ECO:0000256" key="1">
    <source>
        <dbReference type="SAM" id="MobiDB-lite"/>
    </source>
</evidence>
<proteinExistence type="predicted"/>
<reference evidence="2 3" key="1">
    <citation type="submission" date="2020-08" db="EMBL/GenBank/DDBJ databases">
        <title>Sequencing the genomes of 1000 actinobacteria strains.</title>
        <authorList>
            <person name="Klenk H.-P."/>
        </authorList>
    </citation>
    <scope>NUCLEOTIDE SEQUENCE [LARGE SCALE GENOMIC DNA]</scope>
    <source>
        <strain evidence="2 3">DSM 44320</strain>
    </source>
</reference>
<evidence type="ECO:0000313" key="2">
    <source>
        <dbReference type="EMBL" id="MBB3727979.1"/>
    </source>
</evidence>
<protein>
    <submittedName>
        <fullName evidence="2">Uncharacterized protein</fullName>
    </submittedName>
</protein>
<organism evidence="2 3">
    <name type="scientific">Nonomuraea dietziae</name>
    <dbReference type="NCBI Taxonomy" id="65515"/>
    <lineage>
        <taxon>Bacteria</taxon>
        <taxon>Bacillati</taxon>
        <taxon>Actinomycetota</taxon>
        <taxon>Actinomycetes</taxon>
        <taxon>Streptosporangiales</taxon>
        <taxon>Streptosporangiaceae</taxon>
        <taxon>Nonomuraea</taxon>
    </lineage>
</organism>
<dbReference type="AlphaFoldDB" id="A0A7W5V2Y9"/>
<feature type="region of interest" description="Disordered" evidence="1">
    <location>
        <begin position="1"/>
        <end position="45"/>
    </location>
</feature>
<sequence length="58" mass="5918">MGIGVGDSSNRHVGEAGENVSVARGDISGADEADTGEWSHGSAYASSAVEQTMMFESL</sequence>
<keyword evidence="3" id="KW-1185">Reference proteome</keyword>